<dbReference type="FunFam" id="3.40.630.30:FF:000040">
    <property type="entry name" value="N-acetyltransferase 9 (putative)"/>
    <property type="match status" value="1"/>
</dbReference>
<dbReference type="RefSeq" id="XP_028675169.1">
    <property type="nucleotide sequence ID" value="XM_028819336.2"/>
</dbReference>
<dbReference type="Gene3D" id="3.40.630.30">
    <property type="match status" value="1"/>
</dbReference>
<dbReference type="AlphaFoldDB" id="A0A8C4THC1"/>
<keyword evidence="3" id="KW-0012">Acyltransferase</keyword>
<evidence type="ECO:0000256" key="2">
    <source>
        <dbReference type="ARBA" id="ARBA00022679"/>
    </source>
</evidence>
<dbReference type="GeneTree" id="ENSGT00390000012745"/>
<dbReference type="GO" id="GO:0120519">
    <property type="term" value="F:tubulin N-terminal-methionine acetyltransferase activity"/>
    <property type="evidence" value="ECO:0007669"/>
    <property type="project" value="UniProtKB-EC"/>
</dbReference>
<gene>
    <name evidence="9" type="primary">NAT9</name>
    <name evidence="9" type="synonym">nat9</name>
</gene>
<comment type="similarity">
    <text evidence="1">Belongs to the acetyltransferase family. GNAT subfamily.</text>
</comment>
<reference evidence="9" key="2">
    <citation type="submission" date="2025-08" db="UniProtKB">
        <authorList>
            <consortium name="Ensembl"/>
        </authorList>
    </citation>
    <scope>IDENTIFICATION</scope>
</reference>
<dbReference type="CTD" id="26151"/>
<evidence type="ECO:0000256" key="1">
    <source>
        <dbReference type="ARBA" id="ARBA00009342"/>
    </source>
</evidence>
<dbReference type="OrthoDB" id="5043642at2759"/>
<name>A0A8C4THC1_ERPCA</name>
<feature type="domain" description="N-acetyltransferase" evidence="8">
    <location>
        <begin position="15"/>
        <end position="160"/>
    </location>
</feature>
<dbReference type="PANTHER" id="PTHR13256">
    <property type="entry name" value="N-ACETYLTRANSFERASE 9"/>
    <property type="match status" value="1"/>
</dbReference>
<dbReference type="RefSeq" id="XP_028675167.1">
    <property type="nucleotide sequence ID" value="XM_028819334.2"/>
</dbReference>
<comment type="function">
    <text evidence="5">N-acetyltransferase that mediates the acetylation of the N-terminal residues of alpha- and beta-tubulin.</text>
</comment>
<keyword evidence="2" id="KW-0808">Transferase</keyword>
<dbReference type="InterPro" id="IPR039135">
    <property type="entry name" value="NAT9-like"/>
</dbReference>
<evidence type="ECO:0000256" key="6">
    <source>
        <dbReference type="ARBA" id="ARBA00066928"/>
    </source>
</evidence>
<dbReference type="Ensembl" id="ENSECRT00000033438.1">
    <property type="protein sequence ID" value="ENSECRP00000032715.1"/>
    <property type="gene ID" value="ENSECRG00000022163.1"/>
</dbReference>
<sequence length="213" mass="24873">MRINENTLLEGKCVVLVPYEREHVPRYHQWMTSPELQKLTASQPLTLEQEYEMQRRWREDDDKCTFIILDKKRWADPCVPEEDCMVGDVNLFLTDSEDPSLGEIEVMIAEPDNRGRGIGKEVARMMMCYGITSLGIHKFEAKIGKENQVSLALFQKFHFQEVSYSEVFQETTLQLRIDEEQEKRLTGDGSFMEEKNYRETKAAIRREPSGHSC</sequence>
<dbReference type="GeneID" id="114664988"/>
<dbReference type="InterPro" id="IPR016181">
    <property type="entry name" value="Acyl_CoA_acyltransferase"/>
</dbReference>
<dbReference type="InterPro" id="IPR000182">
    <property type="entry name" value="GNAT_dom"/>
</dbReference>
<reference evidence="9" key="1">
    <citation type="submission" date="2021-06" db="EMBL/GenBank/DDBJ databases">
        <authorList>
            <consortium name="Wellcome Sanger Institute Data Sharing"/>
        </authorList>
    </citation>
    <scope>NUCLEOTIDE SEQUENCE [LARGE SCALE GENOMIC DNA]</scope>
</reference>
<comment type="catalytic activity">
    <reaction evidence="4">
        <text>N-terminal L-methionyl-[tubulin] + acetyl-CoA = N-terminal N(alpha)-acetyl-L-methionyl-[tubulin] + CoA + H(+)</text>
        <dbReference type="Rhea" id="RHEA:69607"/>
        <dbReference type="Rhea" id="RHEA-COMP:17729"/>
        <dbReference type="Rhea" id="RHEA-COMP:17730"/>
        <dbReference type="ChEBI" id="CHEBI:15378"/>
        <dbReference type="ChEBI" id="CHEBI:57287"/>
        <dbReference type="ChEBI" id="CHEBI:57288"/>
        <dbReference type="ChEBI" id="CHEBI:64731"/>
        <dbReference type="ChEBI" id="CHEBI:133414"/>
        <dbReference type="EC" id="2.3.1.308"/>
    </reaction>
</comment>
<evidence type="ECO:0000313" key="10">
    <source>
        <dbReference type="Proteomes" id="UP000694620"/>
    </source>
</evidence>
<reference evidence="9" key="3">
    <citation type="submission" date="2025-09" db="UniProtKB">
        <authorList>
            <consortium name="Ensembl"/>
        </authorList>
    </citation>
    <scope>IDENTIFICATION</scope>
</reference>
<protein>
    <recommendedName>
        <fullName evidence="7">Alpha/beta-tubulin-N-acetyltransferase 9</fullName>
        <ecNumber evidence="6">2.3.1.308</ecNumber>
    </recommendedName>
</protein>
<dbReference type="SUPFAM" id="SSF55729">
    <property type="entry name" value="Acyl-CoA N-acyltransferases (Nat)"/>
    <property type="match status" value="1"/>
</dbReference>
<evidence type="ECO:0000256" key="4">
    <source>
        <dbReference type="ARBA" id="ARBA00051141"/>
    </source>
</evidence>
<organism evidence="9 10">
    <name type="scientific">Erpetoichthys calabaricus</name>
    <name type="common">Rope fish</name>
    <name type="synonym">Calamoichthys calabaricus</name>
    <dbReference type="NCBI Taxonomy" id="27687"/>
    <lineage>
        <taxon>Eukaryota</taxon>
        <taxon>Metazoa</taxon>
        <taxon>Chordata</taxon>
        <taxon>Craniata</taxon>
        <taxon>Vertebrata</taxon>
        <taxon>Euteleostomi</taxon>
        <taxon>Actinopterygii</taxon>
        <taxon>Polypteriformes</taxon>
        <taxon>Polypteridae</taxon>
        <taxon>Erpetoichthys</taxon>
    </lineage>
</organism>
<proteinExistence type="inferred from homology"/>
<dbReference type="Pfam" id="PF13302">
    <property type="entry name" value="Acetyltransf_3"/>
    <property type="match status" value="1"/>
</dbReference>
<dbReference type="PANTHER" id="PTHR13256:SF16">
    <property type="entry name" value="ALPHA_BETA-TUBULIN-N-ACETYLTRANSFERASE 9"/>
    <property type="match status" value="1"/>
</dbReference>
<accession>A0A8C4THC1</accession>
<evidence type="ECO:0000256" key="3">
    <source>
        <dbReference type="ARBA" id="ARBA00023315"/>
    </source>
</evidence>
<dbReference type="Proteomes" id="UP000694620">
    <property type="component" value="Chromosome 14"/>
</dbReference>
<dbReference type="RefSeq" id="XP_028675166.1">
    <property type="nucleotide sequence ID" value="XM_028819333.2"/>
</dbReference>
<evidence type="ECO:0000313" key="9">
    <source>
        <dbReference type="Ensembl" id="ENSECRP00000032715.1"/>
    </source>
</evidence>
<dbReference type="EC" id="2.3.1.308" evidence="6"/>
<keyword evidence="10" id="KW-1185">Reference proteome</keyword>
<evidence type="ECO:0000259" key="8">
    <source>
        <dbReference type="Pfam" id="PF13302"/>
    </source>
</evidence>
<evidence type="ECO:0000256" key="5">
    <source>
        <dbReference type="ARBA" id="ARBA00058998"/>
    </source>
</evidence>
<evidence type="ECO:0000256" key="7">
    <source>
        <dbReference type="ARBA" id="ARBA00073356"/>
    </source>
</evidence>